<dbReference type="InterPro" id="IPR016024">
    <property type="entry name" value="ARM-type_fold"/>
</dbReference>
<dbReference type="GO" id="GO:0042176">
    <property type="term" value="P:regulation of protein catabolic process"/>
    <property type="evidence" value="ECO:0007669"/>
    <property type="project" value="UniProtKB-UniRule"/>
</dbReference>
<name>A0A5S6QF14_TRIMR</name>
<dbReference type="Gene3D" id="1.25.10.10">
    <property type="entry name" value="Leucine-rich Repeat Variant"/>
    <property type="match status" value="1"/>
</dbReference>
<evidence type="ECO:0000259" key="6">
    <source>
        <dbReference type="Pfam" id="PF18004"/>
    </source>
</evidence>
<dbReference type="WBParaSite" id="TMUE_1000005492.1">
    <property type="protein sequence ID" value="TMUE_1000005492.1"/>
    <property type="gene ID" value="WBGene00288756"/>
</dbReference>
<dbReference type="InterPro" id="IPR040623">
    <property type="entry name" value="RPN2_C"/>
</dbReference>
<dbReference type="GO" id="GO:0008540">
    <property type="term" value="C:proteasome regulatory particle, base subcomplex"/>
    <property type="evidence" value="ECO:0007669"/>
    <property type="project" value="UniProtKB-UniRule"/>
</dbReference>
<dbReference type="STRING" id="70415.A0A5S6QF14"/>
<dbReference type="PIRSF" id="PIRSF015947">
    <property type="entry name" value="26S_Psome_Rpn2"/>
    <property type="match status" value="1"/>
</dbReference>
<proteinExistence type="inferred from homology"/>
<evidence type="ECO:0000313" key="9">
    <source>
        <dbReference type="WBParaSite" id="TMUE_1000005492.1"/>
    </source>
</evidence>
<evidence type="ECO:0000256" key="2">
    <source>
        <dbReference type="ARBA" id="ARBA00022737"/>
    </source>
</evidence>
<feature type="domain" description="26S proteasome regulatory subunit RPN2 C-terminal" evidence="6">
    <location>
        <begin position="795"/>
        <end position="937"/>
    </location>
</feature>
<dbReference type="AlphaFoldDB" id="A0A5S6QF14"/>
<dbReference type="PANTHER" id="PTHR10943:SF2">
    <property type="entry name" value="26S PROTEASOME NON-ATPASE REGULATORY SUBUNIT 1"/>
    <property type="match status" value="1"/>
</dbReference>
<dbReference type="GO" id="GO:0030234">
    <property type="term" value="F:enzyme regulator activity"/>
    <property type="evidence" value="ECO:0007669"/>
    <property type="project" value="UniProtKB-UniRule"/>
</dbReference>
<dbReference type="GO" id="GO:0005634">
    <property type="term" value="C:nucleus"/>
    <property type="evidence" value="ECO:0007669"/>
    <property type="project" value="TreeGrafter"/>
</dbReference>
<dbReference type="Proteomes" id="UP000046395">
    <property type="component" value="Unassembled WGS sequence"/>
</dbReference>
<accession>A0A5S6QF14</accession>
<dbReference type="SUPFAM" id="SSF48371">
    <property type="entry name" value="ARM repeat"/>
    <property type="match status" value="1"/>
</dbReference>
<keyword evidence="8" id="KW-1185">Reference proteome</keyword>
<evidence type="ECO:0000256" key="4">
    <source>
        <dbReference type="PIRNR" id="PIRNR015947"/>
    </source>
</evidence>
<dbReference type="Pfam" id="PF21505">
    <property type="entry name" value="RPN2_N"/>
    <property type="match status" value="1"/>
</dbReference>
<keyword evidence="2" id="KW-0677">Repeat</keyword>
<feature type="region of interest" description="Disordered" evidence="5">
    <location>
        <begin position="839"/>
        <end position="858"/>
    </location>
</feature>
<protein>
    <recommendedName>
        <fullName evidence="4">26S proteasome non-ATPase regulatory subunit 1</fullName>
    </recommendedName>
</protein>
<dbReference type="PANTHER" id="PTHR10943">
    <property type="entry name" value="26S PROTEASOME NON-ATPASE REGULATORY SUBUNIT"/>
    <property type="match status" value="1"/>
</dbReference>
<dbReference type="InterPro" id="IPR048570">
    <property type="entry name" value="PSMD1_RPN2_N"/>
</dbReference>
<evidence type="ECO:0000256" key="5">
    <source>
        <dbReference type="SAM" id="MobiDB-lite"/>
    </source>
</evidence>
<feature type="domain" description="26S proteasome non-ATPase regulatory subunit 1/RPN2 N-terminal" evidence="7">
    <location>
        <begin position="5"/>
        <end position="292"/>
    </location>
</feature>
<comment type="subunit">
    <text evidence="4">Component of the 19S proteasome regulatory particle complex. The 26S proteasome consists of a 20S core particle (CP) and two 19S regulatory subunits (RP).</text>
</comment>
<dbReference type="GO" id="GO:0043161">
    <property type="term" value="P:proteasome-mediated ubiquitin-dependent protein catabolic process"/>
    <property type="evidence" value="ECO:0007669"/>
    <property type="project" value="TreeGrafter"/>
</dbReference>
<dbReference type="InterPro" id="IPR011989">
    <property type="entry name" value="ARM-like"/>
</dbReference>
<keyword evidence="3 4" id="KW-0647">Proteasome</keyword>
<evidence type="ECO:0000256" key="1">
    <source>
        <dbReference type="ARBA" id="ARBA00006308"/>
    </source>
</evidence>
<evidence type="ECO:0000256" key="3">
    <source>
        <dbReference type="ARBA" id="ARBA00022942"/>
    </source>
</evidence>
<dbReference type="Pfam" id="PF18004">
    <property type="entry name" value="RPN2_C"/>
    <property type="match status" value="1"/>
</dbReference>
<comment type="similarity">
    <text evidence="1 4">Belongs to the proteasome subunit S1 family.</text>
</comment>
<sequence>MALGSAAKLIGQLEEGNDEMRMKTLEDIHNVVDVLWPEISLLVEKIEKWAANSSFKGMKMASLVASKVHYYSGSEDDALIFALDAQQHINLEDQSDYVVAITTHAFSIYSALQNGRLENVTKFKSQDVLTRLTSFINTAFECFIRNKCYYHAVGMAVDTRRTDIFKRILTQRTTGQDSRFISYCIDVVVEFAPTVVTKKEMLLAIVKKLGANETIDYVCLSRALKHLEDPKCLFDFLVRFATSSDQLAVVAYQLAIDVHSGAPLAFLQKVGRMINKYAKERFKLASLRNSVESRQRWFSYLRMEASKRIHRRQFPEIANENDRKIAERFYYLDRIFRGYLHVWLYGDFHSKNCWIDLDAYAMISEYSAGSIGCSAAAIASGLMGYGTGLDSVTRTDSKWMGNAKYWSSFTSVASLGATYHNHDEKAMKKINEYLPKEALRITAEYLQGGAYYALGLAYAHRSLVNIINYLIFQLHKYDVPIIRHGACLGIGLAAMGTHHPKIYTILKEMVEENNAVVGLAASLSMGLVMASSNNVRCVMELASIGAQTRHEKVLHGICVAIAAISLGHAEEAEIWIRKLSERAEPFLRMASVYGLAMAYCGSGNTAVTNRLLEFSVSDTNENIRRVAITCIGFVMARRPDHCIQLVSRMTKSYDPFIRYGSAMALGIACAGTAHKEALQLLHPMIDDETGFVRQGVLMALAMVYMQCNENMEPRVVKFRKILLRAVRDDHEDPLARFGAIIACGILDAAGNTATISIYEGKYYVSTPAAVGLLVFVHMWYWFPLGHFLTLALQPTCLIGINHHLRMPKFKFLSKAAAAQYAVLKTAKLNLQAQGRKLPSIVTNGPAPKQNTSWKRPLGGIEDESVNAEKTCKVEEHRQASSAVEEDSVELPNPARVIRKQLTVMEMPEECRYVPFKYLRFGGIIMMYDEKLSENEELLSLTTVTTDSEDEDEEPKTPDSFEYFP</sequence>
<evidence type="ECO:0000313" key="8">
    <source>
        <dbReference type="Proteomes" id="UP000046395"/>
    </source>
</evidence>
<organism evidence="8 9">
    <name type="scientific">Trichuris muris</name>
    <name type="common">Mouse whipworm</name>
    <dbReference type="NCBI Taxonomy" id="70415"/>
    <lineage>
        <taxon>Eukaryota</taxon>
        <taxon>Metazoa</taxon>
        <taxon>Ecdysozoa</taxon>
        <taxon>Nematoda</taxon>
        <taxon>Enoplea</taxon>
        <taxon>Dorylaimia</taxon>
        <taxon>Trichinellida</taxon>
        <taxon>Trichuridae</taxon>
        <taxon>Trichuris</taxon>
    </lineage>
</organism>
<dbReference type="InterPro" id="IPR016642">
    <property type="entry name" value="26S_Psome_Rpn2"/>
</dbReference>
<comment type="function">
    <text evidence="4">Component of the 26S proteasome, a multiprotein complex involved in the ATP-dependent degradation of ubiquitinated proteins. This complex plays a key role in the maintenance of protein homeostasis by removing misfolded or damaged proteins, which could impair cellular functions, and by removing proteins whose functions are no longer required. Therefore, the proteasome participates in numerous cellular processes, including cell cycle progression, apoptosis, or DNA damage repair.</text>
</comment>
<evidence type="ECO:0000259" key="7">
    <source>
        <dbReference type="Pfam" id="PF21505"/>
    </source>
</evidence>
<dbReference type="GO" id="GO:0034515">
    <property type="term" value="C:proteasome storage granule"/>
    <property type="evidence" value="ECO:0007669"/>
    <property type="project" value="TreeGrafter"/>
</dbReference>
<reference evidence="9" key="1">
    <citation type="submission" date="2019-12" db="UniProtKB">
        <authorList>
            <consortium name="WormBaseParasite"/>
        </authorList>
    </citation>
    <scope>IDENTIFICATION</scope>
</reference>
<dbReference type="Pfam" id="PF13646">
    <property type="entry name" value="HEAT_2"/>
    <property type="match status" value="1"/>
</dbReference>
<feature type="region of interest" description="Disordered" evidence="5">
    <location>
        <begin position="940"/>
        <end position="964"/>
    </location>
</feature>